<dbReference type="GO" id="GO:0004180">
    <property type="term" value="F:carboxypeptidase activity"/>
    <property type="evidence" value="ECO:0007669"/>
    <property type="project" value="UniProtKB-KW"/>
</dbReference>
<evidence type="ECO:0000256" key="7">
    <source>
        <dbReference type="ARBA" id="ARBA00022645"/>
    </source>
</evidence>
<evidence type="ECO:0000259" key="22">
    <source>
        <dbReference type="Pfam" id="PF04389"/>
    </source>
</evidence>
<dbReference type="GO" id="GO:0006508">
    <property type="term" value="P:proteolysis"/>
    <property type="evidence" value="ECO:0007669"/>
    <property type="project" value="UniProtKB-KW"/>
</dbReference>
<evidence type="ECO:0000256" key="17">
    <source>
        <dbReference type="ARBA" id="ARBA00023180"/>
    </source>
</evidence>
<dbReference type="OrthoDB" id="9769665at2"/>
<dbReference type="InterPro" id="IPR003137">
    <property type="entry name" value="PA_domain"/>
</dbReference>
<dbReference type="PANTHER" id="PTHR12053:SF3">
    <property type="entry name" value="CARBOXYPEPTIDASE Q"/>
    <property type="match status" value="1"/>
</dbReference>
<comment type="caution">
    <text evidence="23">The sequence shown here is derived from an EMBL/GenBank/DDBJ whole genome shotgun (WGS) entry which is preliminary data.</text>
</comment>
<dbReference type="Pfam" id="PF04389">
    <property type="entry name" value="Peptidase_M28"/>
    <property type="match status" value="1"/>
</dbReference>
<dbReference type="GO" id="GO:0070573">
    <property type="term" value="F:metallodipeptidase activity"/>
    <property type="evidence" value="ECO:0007669"/>
    <property type="project" value="InterPro"/>
</dbReference>
<evidence type="ECO:0000259" key="21">
    <source>
        <dbReference type="Pfam" id="PF02225"/>
    </source>
</evidence>
<evidence type="ECO:0000256" key="6">
    <source>
        <dbReference type="ARBA" id="ARBA00022525"/>
    </source>
</evidence>
<dbReference type="GO" id="GO:0005764">
    <property type="term" value="C:lysosome"/>
    <property type="evidence" value="ECO:0007669"/>
    <property type="project" value="UniProtKB-SubCell"/>
</dbReference>
<evidence type="ECO:0000256" key="10">
    <source>
        <dbReference type="ARBA" id="ARBA00022729"/>
    </source>
</evidence>
<evidence type="ECO:0000256" key="3">
    <source>
        <dbReference type="ARBA" id="ARBA00004555"/>
    </source>
</evidence>
<proteinExistence type="predicted"/>
<keyword evidence="15" id="KW-0482">Metalloprotease</keyword>
<evidence type="ECO:0000256" key="19">
    <source>
        <dbReference type="ARBA" id="ARBA00025833"/>
    </source>
</evidence>
<keyword evidence="17" id="KW-0325">Glycoprotein</keyword>
<evidence type="ECO:0000256" key="15">
    <source>
        <dbReference type="ARBA" id="ARBA00023049"/>
    </source>
</evidence>
<comment type="subcellular location">
    <subcellularLocation>
        <location evidence="1">Endoplasmic reticulum</location>
    </subcellularLocation>
    <subcellularLocation>
        <location evidence="3">Golgi apparatus</location>
    </subcellularLocation>
    <subcellularLocation>
        <location evidence="2">Lysosome</location>
    </subcellularLocation>
    <subcellularLocation>
        <location evidence="4">Secreted</location>
    </subcellularLocation>
</comment>
<evidence type="ECO:0000313" key="23">
    <source>
        <dbReference type="EMBL" id="PQA53752.1"/>
    </source>
</evidence>
<evidence type="ECO:0000256" key="16">
    <source>
        <dbReference type="ARBA" id="ARBA00023145"/>
    </source>
</evidence>
<keyword evidence="10" id="KW-0732">Signal</keyword>
<dbReference type="GO" id="GO:0004177">
    <property type="term" value="F:aminopeptidase activity"/>
    <property type="evidence" value="ECO:0007669"/>
    <property type="project" value="UniProtKB-KW"/>
</dbReference>
<dbReference type="SUPFAM" id="SSF52025">
    <property type="entry name" value="PA domain"/>
    <property type="match status" value="1"/>
</dbReference>
<evidence type="ECO:0000256" key="4">
    <source>
        <dbReference type="ARBA" id="ARBA00004613"/>
    </source>
</evidence>
<evidence type="ECO:0000256" key="12">
    <source>
        <dbReference type="ARBA" id="ARBA00022824"/>
    </source>
</evidence>
<keyword evidence="9" id="KW-0479">Metal-binding</keyword>
<evidence type="ECO:0000256" key="11">
    <source>
        <dbReference type="ARBA" id="ARBA00022801"/>
    </source>
</evidence>
<dbReference type="PANTHER" id="PTHR12053">
    <property type="entry name" value="PROTEASE FAMILY M28 PLASMA GLUTAMATE CARBOXYPEPTIDASE-RELATED"/>
    <property type="match status" value="1"/>
</dbReference>
<feature type="domain" description="PA" evidence="21">
    <location>
        <begin position="128"/>
        <end position="226"/>
    </location>
</feature>
<keyword evidence="24" id="KW-1185">Reference proteome</keyword>
<keyword evidence="13" id="KW-0862">Zinc</keyword>
<dbReference type="Pfam" id="PF02225">
    <property type="entry name" value="PA"/>
    <property type="match status" value="1"/>
</dbReference>
<dbReference type="EMBL" id="PTRA01000008">
    <property type="protein sequence ID" value="PQA53752.1"/>
    <property type="molecule type" value="Genomic_DNA"/>
</dbReference>
<evidence type="ECO:0000256" key="18">
    <source>
        <dbReference type="ARBA" id="ARBA00023228"/>
    </source>
</evidence>
<name>A0A2S7IF70_9BACT</name>
<keyword evidence="11" id="KW-0378">Hydrolase</keyword>
<dbReference type="Gene3D" id="3.50.30.30">
    <property type="match status" value="1"/>
</dbReference>
<keyword evidence="14" id="KW-0333">Golgi apparatus</keyword>
<keyword evidence="12" id="KW-0256">Endoplasmic reticulum</keyword>
<keyword evidence="6" id="KW-0964">Secreted</keyword>
<evidence type="ECO:0000256" key="9">
    <source>
        <dbReference type="ARBA" id="ARBA00022723"/>
    </source>
</evidence>
<accession>A0A2S7IF70</accession>
<dbReference type="SUPFAM" id="SSF53187">
    <property type="entry name" value="Zn-dependent exopeptidases"/>
    <property type="match status" value="1"/>
</dbReference>
<evidence type="ECO:0000256" key="1">
    <source>
        <dbReference type="ARBA" id="ARBA00004240"/>
    </source>
</evidence>
<dbReference type="RefSeq" id="WP_104715917.1">
    <property type="nucleotide sequence ID" value="NZ_PTRA01000008.1"/>
</dbReference>
<feature type="domain" description="Peptidase M28" evidence="22">
    <location>
        <begin position="252"/>
        <end position="442"/>
    </location>
</feature>
<organism evidence="23 24">
    <name type="scientific">Siphonobacter curvatus</name>
    <dbReference type="NCBI Taxonomy" id="2094562"/>
    <lineage>
        <taxon>Bacteria</taxon>
        <taxon>Pseudomonadati</taxon>
        <taxon>Bacteroidota</taxon>
        <taxon>Cytophagia</taxon>
        <taxon>Cytophagales</taxon>
        <taxon>Cytophagaceae</taxon>
        <taxon>Siphonobacter</taxon>
    </lineage>
</organism>
<dbReference type="GO" id="GO:0005576">
    <property type="term" value="C:extracellular region"/>
    <property type="evidence" value="ECO:0007669"/>
    <property type="project" value="UniProtKB-SubCell"/>
</dbReference>
<comment type="subunit">
    <text evidence="19">Homodimer. The monomeric form is inactive while the homodimer is active.</text>
</comment>
<dbReference type="InterPro" id="IPR007484">
    <property type="entry name" value="Peptidase_M28"/>
</dbReference>
<reference evidence="24" key="1">
    <citation type="submission" date="2018-02" db="EMBL/GenBank/DDBJ databases">
        <title>Genome sequencing of Solimonas sp. HR-BB.</title>
        <authorList>
            <person name="Lee Y."/>
            <person name="Jeon C.O."/>
        </authorList>
    </citation>
    <scope>NUCLEOTIDE SEQUENCE [LARGE SCALE GENOMIC DNA]</scope>
    <source>
        <strain evidence="24">HR-U</strain>
    </source>
</reference>
<dbReference type="GO" id="GO:0046872">
    <property type="term" value="F:metal ion binding"/>
    <property type="evidence" value="ECO:0007669"/>
    <property type="project" value="UniProtKB-KW"/>
</dbReference>
<evidence type="ECO:0000313" key="24">
    <source>
        <dbReference type="Proteomes" id="UP000239590"/>
    </source>
</evidence>
<keyword evidence="7" id="KW-0121">Carboxypeptidase</keyword>
<dbReference type="Gene3D" id="3.40.630.10">
    <property type="entry name" value="Zn peptidases"/>
    <property type="match status" value="1"/>
</dbReference>
<keyword evidence="8" id="KW-0645">Protease</keyword>
<evidence type="ECO:0000256" key="14">
    <source>
        <dbReference type="ARBA" id="ARBA00023034"/>
    </source>
</evidence>
<sequence length="485" mass="53583">MKSPLYRYALVAVVLACLTSTLLPDELGSVFSRINSEVDERSQAYEKLGEATRLIGHRLTGSPNGQKAETYAYDLLRSYGFRDVSYQPFDLEAWSRDTVTLAIAPRKSDNFQDIPVVALAHSPLEANVSADLVDVGNGLEADFEAQKARISGRVVLTNLGLLGAAPGTKNLHRSEKTALATRYGAAGIVMVNTVPGNVLLTGTASVTGSLIPIPAVCISLESGQRIREWMTEEKLMALVEMRNHSRKVQARNIVATLKGRSKDKIVIGAHLDSWDLATGAIDNGLGSFAIMDIARTLKKLNLKPRRTIEFVLFMGEEQGLLGSKAYVKTAKQTNTLDRIQYMINLDMTNQPSGMNISGWDAMEAFCNQIGTQIQAVEPNYKNEIMNRAGLHSDHQPFMLEGIPTLTPLGHLPPTVGRTYHTNLDTFDKVDKEGLRNTVRYTAMMLYALANAPELPARKLTFEQTKAFLEKQGLKDELMLGKEWRW</sequence>
<gene>
    <name evidence="23" type="ORF">C5O19_24055</name>
</gene>
<dbReference type="InterPro" id="IPR039866">
    <property type="entry name" value="CPQ"/>
</dbReference>
<evidence type="ECO:0000256" key="8">
    <source>
        <dbReference type="ARBA" id="ARBA00022670"/>
    </source>
</evidence>
<dbReference type="InterPro" id="IPR046450">
    <property type="entry name" value="PA_dom_sf"/>
</dbReference>
<keyword evidence="23" id="KW-0031">Aminopeptidase</keyword>
<evidence type="ECO:0000256" key="13">
    <source>
        <dbReference type="ARBA" id="ARBA00022833"/>
    </source>
</evidence>
<evidence type="ECO:0000256" key="2">
    <source>
        <dbReference type="ARBA" id="ARBA00004371"/>
    </source>
</evidence>
<dbReference type="AlphaFoldDB" id="A0A2S7IF70"/>
<keyword evidence="16" id="KW-0865">Zymogen</keyword>
<protein>
    <recommendedName>
        <fullName evidence="5">Carboxypeptidase Q</fullName>
    </recommendedName>
    <alternativeName>
        <fullName evidence="20">Plasma glutamate carboxypeptidase</fullName>
    </alternativeName>
</protein>
<evidence type="ECO:0000256" key="20">
    <source>
        <dbReference type="ARBA" id="ARBA00033328"/>
    </source>
</evidence>
<keyword evidence="18" id="KW-0458">Lysosome</keyword>
<dbReference type="Proteomes" id="UP000239590">
    <property type="component" value="Unassembled WGS sequence"/>
</dbReference>
<evidence type="ECO:0000256" key="5">
    <source>
        <dbReference type="ARBA" id="ARBA00014116"/>
    </source>
</evidence>